<dbReference type="InterPro" id="IPR052898">
    <property type="entry name" value="ACAD10-like"/>
</dbReference>
<dbReference type="GO" id="GO:0016740">
    <property type="term" value="F:transferase activity"/>
    <property type="evidence" value="ECO:0007669"/>
    <property type="project" value="UniProtKB-KW"/>
</dbReference>
<dbReference type="Gene3D" id="3.90.1200.10">
    <property type="match status" value="1"/>
</dbReference>
<dbReference type="EMBL" id="AAPJ01000006">
    <property type="protein sequence ID" value="EAS48910.1"/>
    <property type="molecule type" value="Genomic_DNA"/>
</dbReference>
<feature type="domain" description="Aminoglycoside phosphotransferase" evidence="1">
    <location>
        <begin position="34"/>
        <end position="255"/>
    </location>
</feature>
<accession>Q1YFR3</accession>
<dbReference type="HOGENOM" id="CLU_007526_0_1_5"/>
<protein>
    <submittedName>
        <fullName evidence="2">Phosphotransferase family protein</fullName>
    </submittedName>
</protein>
<sequence length="348" mass="38983">MTTDGDDRTIDEAALGQYLEEHVEGFHGLERMVKFQAGQSNPTWRLDAESGTYVLRAKPPGELLKSAHQVDREFRVMQALAGSNVPVPRMLHLATQSQSPLGRTFFVMEHCDGRIFWDPALPEIATPEERGAIYDAMNAALAALHSVDVDSVGLADFGRPGSYFERQLSRWTEQYRQSKIDPIPAMDELIAWLEKNLPPDDGASGLVHGDFRLDNMIFAKNEPTILAVLDWELSTLGHPLADLSYQCMQWRLPNAGSFKGLGDLDRTALGIPTEEQYVARYCERRGIDGIDHWPFYVAFSFFRLAAILQGVFKRYTQGNASNPEKAKVYGRNVPVLAQLAIDLIEKEA</sequence>
<keyword evidence="2" id="KW-0808">Transferase</keyword>
<dbReference type="AlphaFoldDB" id="Q1YFR3"/>
<dbReference type="Pfam" id="PF01636">
    <property type="entry name" value="APH"/>
    <property type="match status" value="1"/>
</dbReference>
<dbReference type="BioCyc" id="AURANTIMONAS:SI859A1_03117-MONOMER"/>
<dbReference type="CDD" id="cd05154">
    <property type="entry name" value="ACAD10_11_N-like"/>
    <property type="match status" value="1"/>
</dbReference>
<dbReference type="SUPFAM" id="SSF56112">
    <property type="entry name" value="Protein kinase-like (PK-like)"/>
    <property type="match status" value="1"/>
</dbReference>
<proteinExistence type="predicted"/>
<dbReference type="Gene3D" id="3.30.200.20">
    <property type="entry name" value="Phosphorylase Kinase, domain 1"/>
    <property type="match status" value="1"/>
</dbReference>
<gene>
    <name evidence="2" type="ORF">SI859A1_03117</name>
</gene>
<dbReference type="RefSeq" id="WP_009210931.1">
    <property type="nucleotide sequence ID" value="NZ_BBWP01000004.1"/>
</dbReference>
<organism evidence="2 3">
    <name type="scientific">Aurantimonas manganoxydans (strain ATCC BAA-1229 / DSM 21871 / SI85-9A1)</name>
    <dbReference type="NCBI Taxonomy" id="287752"/>
    <lineage>
        <taxon>Bacteria</taxon>
        <taxon>Pseudomonadati</taxon>
        <taxon>Pseudomonadota</taxon>
        <taxon>Alphaproteobacteria</taxon>
        <taxon>Hyphomicrobiales</taxon>
        <taxon>Aurantimonadaceae</taxon>
        <taxon>Aurantimonas</taxon>
    </lineage>
</organism>
<keyword evidence="3" id="KW-1185">Reference proteome</keyword>
<evidence type="ECO:0000313" key="3">
    <source>
        <dbReference type="Proteomes" id="UP000000321"/>
    </source>
</evidence>
<comment type="caution">
    <text evidence="2">The sequence shown here is derived from an EMBL/GenBank/DDBJ whole genome shotgun (WGS) entry which is preliminary data.</text>
</comment>
<dbReference type="InterPro" id="IPR011009">
    <property type="entry name" value="Kinase-like_dom_sf"/>
</dbReference>
<dbReference type="OrthoDB" id="3806873at2"/>
<name>Q1YFR3_AURMS</name>
<evidence type="ECO:0000259" key="1">
    <source>
        <dbReference type="Pfam" id="PF01636"/>
    </source>
</evidence>
<evidence type="ECO:0000313" key="2">
    <source>
        <dbReference type="EMBL" id="EAS48910.1"/>
    </source>
</evidence>
<dbReference type="Proteomes" id="UP000000321">
    <property type="component" value="Unassembled WGS sequence"/>
</dbReference>
<dbReference type="PANTHER" id="PTHR47829">
    <property type="entry name" value="HYDROLASE, PUTATIVE (AFU_ORTHOLOGUE AFUA_1G12880)-RELATED"/>
    <property type="match status" value="1"/>
</dbReference>
<dbReference type="InterPro" id="IPR041726">
    <property type="entry name" value="ACAD10_11_N"/>
</dbReference>
<dbReference type="InterPro" id="IPR002575">
    <property type="entry name" value="Aminoglycoside_PTrfase"/>
</dbReference>
<dbReference type="PANTHER" id="PTHR47829:SF3">
    <property type="entry name" value="AMINOGLYCOSIDE PHOSPHOTRANSFERASE DOMAIN-CONTAINING PROTEIN"/>
    <property type="match status" value="1"/>
</dbReference>
<reference evidence="2 3" key="1">
    <citation type="journal article" date="2008" name="Appl. Environ. Microbiol.">
        <title>Genomic insights into Mn(II) oxidation by the marine alphaproteobacterium Aurantimonas sp. strain SI85-9A1.</title>
        <authorList>
            <person name="Dick G.J."/>
            <person name="Podell S."/>
            <person name="Johnson H.A."/>
            <person name="Rivera-Espinoza Y."/>
            <person name="Bernier-Latmani R."/>
            <person name="McCarthy J.K."/>
            <person name="Torpey J.W."/>
            <person name="Clement B.G."/>
            <person name="Gaasterland T."/>
            <person name="Tebo B.M."/>
        </authorList>
    </citation>
    <scope>NUCLEOTIDE SEQUENCE [LARGE SCALE GENOMIC DNA]</scope>
    <source>
        <strain evidence="2 3">SI85-9A1</strain>
    </source>
</reference>